<accession>A0A432WTU6</accession>
<reference evidence="7" key="1">
    <citation type="journal article" date="2018" name="Front. Microbiol.">
        <title>Genome-Based Analysis Reveals the Taxonomy and Diversity of the Family Idiomarinaceae.</title>
        <authorList>
            <person name="Liu Y."/>
            <person name="Lai Q."/>
            <person name="Shao Z."/>
        </authorList>
    </citation>
    <scope>NUCLEOTIDE SEQUENCE [LARGE SCALE GENOMIC DNA]</scope>
    <source>
        <strain evidence="7">AIS</strain>
    </source>
</reference>
<dbReference type="InterPro" id="IPR017926">
    <property type="entry name" value="GATASE"/>
</dbReference>
<feature type="domain" description="Glutamine amidotransferase" evidence="5">
    <location>
        <begin position="21"/>
        <end position="204"/>
    </location>
</feature>
<dbReference type="NCBIfam" id="TIGR00566">
    <property type="entry name" value="trpG_papA"/>
    <property type="match status" value="1"/>
</dbReference>
<dbReference type="EMBL" id="PIPP01000002">
    <property type="protein sequence ID" value="RUO37184.1"/>
    <property type="molecule type" value="Genomic_DNA"/>
</dbReference>
<dbReference type="PROSITE" id="PS51273">
    <property type="entry name" value="GATASE_TYPE_1"/>
    <property type="match status" value="1"/>
</dbReference>
<dbReference type="CDD" id="cd01743">
    <property type="entry name" value="GATase1_Anthranilate_Synthase"/>
    <property type="match status" value="1"/>
</dbReference>
<evidence type="ECO:0000256" key="3">
    <source>
        <dbReference type="ARBA" id="ARBA00023239"/>
    </source>
</evidence>
<dbReference type="GO" id="GO:0004049">
    <property type="term" value="F:anthranilate synthase activity"/>
    <property type="evidence" value="ECO:0007669"/>
    <property type="project" value="UniProtKB-EC"/>
</dbReference>
<dbReference type="Pfam" id="PF00117">
    <property type="entry name" value="GATase"/>
    <property type="match status" value="1"/>
</dbReference>
<evidence type="ECO:0000256" key="2">
    <source>
        <dbReference type="ARBA" id="ARBA00022962"/>
    </source>
</evidence>
<dbReference type="Proteomes" id="UP000286934">
    <property type="component" value="Unassembled WGS sequence"/>
</dbReference>
<dbReference type="SUPFAM" id="SSF52317">
    <property type="entry name" value="Class I glutamine amidotransferase-like"/>
    <property type="match status" value="1"/>
</dbReference>
<dbReference type="PANTHER" id="PTHR43418">
    <property type="entry name" value="MULTIFUNCTIONAL TRYPTOPHAN BIOSYNTHESIS PROTEIN-RELATED"/>
    <property type="match status" value="1"/>
</dbReference>
<dbReference type="OrthoDB" id="9786812at2"/>
<keyword evidence="7" id="KW-1185">Reference proteome</keyword>
<dbReference type="InterPro" id="IPR050472">
    <property type="entry name" value="Anth_synth/Amidotransfase"/>
</dbReference>
<organism evidence="6 7">
    <name type="scientific">Aliidiomarina shirensis</name>
    <dbReference type="NCBI Taxonomy" id="1048642"/>
    <lineage>
        <taxon>Bacteria</taxon>
        <taxon>Pseudomonadati</taxon>
        <taxon>Pseudomonadota</taxon>
        <taxon>Gammaproteobacteria</taxon>
        <taxon>Alteromonadales</taxon>
        <taxon>Idiomarinaceae</taxon>
        <taxon>Aliidiomarina</taxon>
    </lineage>
</organism>
<dbReference type="GO" id="GO:0004048">
    <property type="term" value="F:anthranilate phosphoribosyltransferase activity"/>
    <property type="evidence" value="ECO:0007669"/>
    <property type="project" value="TreeGrafter"/>
</dbReference>
<evidence type="ECO:0000313" key="7">
    <source>
        <dbReference type="Proteomes" id="UP000286934"/>
    </source>
</evidence>
<dbReference type="Gene3D" id="3.40.50.880">
    <property type="match status" value="1"/>
</dbReference>
<evidence type="ECO:0000256" key="4">
    <source>
        <dbReference type="ARBA" id="ARBA00047683"/>
    </source>
</evidence>
<keyword evidence="2" id="KW-0315">Glutamine amidotransferase</keyword>
<sequence>MSAELATTAVNTQAAKGHIIFIDNLDSFTYNLVDELAQMGFGLDVYRNTVSTDFIAARLAEQAAAGPVLLCLSPGPGHPTDAGNLMPIIQHANGVYPMLGICLGFQALIQQAGGVVDRCFETVHGKTSHIDCIEHPIFAGLSNPLPVARYHSLMAIEVPSEAQVIATVNNIPMAFYHATQRSIGFQFHPESIMTTDGVQLLQQSIEFLMQEKANA</sequence>
<evidence type="ECO:0000313" key="6">
    <source>
        <dbReference type="EMBL" id="RUO37184.1"/>
    </source>
</evidence>
<name>A0A432WTU6_9GAMM</name>
<dbReference type="GO" id="GO:0005829">
    <property type="term" value="C:cytosol"/>
    <property type="evidence" value="ECO:0007669"/>
    <property type="project" value="TreeGrafter"/>
</dbReference>
<protein>
    <recommendedName>
        <fullName evidence="1">anthranilate synthase</fullName>
        <ecNumber evidence="1">4.1.3.27</ecNumber>
    </recommendedName>
</protein>
<dbReference type="EC" id="4.1.3.27" evidence="1"/>
<comment type="catalytic activity">
    <reaction evidence="4">
        <text>chorismate + L-glutamine = anthranilate + pyruvate + L-glutamate + H(+)</text>
        <dbReference type="Rhea" id="RHEA:21732"/>
        <dbReference type="ChEBI" id="CHEBI:15361"/>
        <dbReference type="ChEBI" id="CHEBI:15378"/>
        <dbReference type="ChEBI" id="CHEBI:16567"/>
        <dbReference type="ChEBI" id="CHEBI:29748"/>
        <dbReference type="ChEBI" id="CHEBI:29985"/>
        <dbReference type="ChEBI" id="CHEBI:58359"/>
        <dbReference type="EC" id="4.1.3.27"/>
    </reaction>
</comment>
<proteinExistence type="predicted"/>
<keyword evidence="3" id="KW-0456">Lyase</keyword>
<dbReference type="InterPro" id="IPR006221">
    <property type="entry name" value="TrpG/PapA_dom"/>
</dbReference>
<dbReference type="PRINTS" id="PR00096">
    <property type="entry name" value="GATASE"/>
</dbReference>
<comment type="caution">
    <text evidence="6">The sequence shown here is derived from an EMBL/GenBank/DDBJ whole genome shotgun (WGS) entry which is preliminary data.</text>
</comment>
<evidence type="ECO:0000259" key="5">
    <source>
        <dbReference type="Pfam" id="PF00117"/>
    </source>
</evidence>
<dbReference type="PRINTS" id="PR00097">
    <property type="entry name" value="ANTSNTHASEII"/>
</dbReference>
<dbReference type="PANTHER" id="PTHR43418:SF2">
    <property type="entry name" value="BIFUNCTIONAL PROTEIN TRPGD"/>
    <property type="match status" value="1"/>
</dbReference>
<dbReference type="InterPro" id="IPR029062">
    <property type="entry name" value="Class_I_gatase-like"/>
</dbReference>
<gene>
    <name evidence="6" type="ORF">CWE13_04210</name>
</gene>
<dbReference type="GO" id="GO:0002047">
    <property type="term" value="P:phenazine biosynthetic process"/>
    <property type="evidence" value="ECO:0007669"/>
    <property type="project" value="TreeGrafter"/>
</dbReference>
<dbReference type="AlphaFoldDB" id="A0A432WTU6"/>
<dbReference type="GO" id="GO:0000162">
    <property type="term" value="P:L-tryptophan biosynthetic process"/>
    <property type="evidence" value="ECO:0007669"/>
    <property type="project" value="TreeGrafter"/>
</dbReference>
<dbReference type="RefSeq" id="WP_126806214.1">
    <property type="nucleotide sequence ID" value="NZ_PIPP01000002.1"/>
</dbReference>
<evidence type="ECO:0000256" key="1">
    <source>
        <dbReference type="ARBA" id="ARBA00012266"/>
    </source>
</evidence>